<feature type="signal peptide" evidence="1">
    <location>
        <begin position="1"/>
        <end position="19"/>
    </location>
</feature>
<evidence type="ECO:0000313" key="2">
    <source>
        <dbReference type="EMBL" id="SMY21024.1"/>
    </source>
</evidence>
<evidence type="ECO:0008006" key="4">
    <source>
        <dbReference type="Google" id="ProtNLM"/>
    </source>
</evidence>
<reference evidence="2 3" key="1">
    <citation type="submission" date="2016-10" db="EMBL/GenBank/DDBJ databases">
        <authorList>
            <person name="Varghese N."/>
        </authorList>
    </citation>
    <scope>NUCLEOTIDE SEQUENCE [LARGE SCALE GENOMIC DNA]</scope>
</reference>
<evidence type="ECO:0000313" key="3">
    <source>
        <dbReference type="Proteomes" id="UP000215453"/>
    </source>
</evidence>
<accession>A0A1Y6L956</accession>
<dbReference type="AlphaFoldDB" id="A0A1Y6L956"/>
<evidence type="ECO:0000256" key="1">
    <source>
        <dbReference type="SAM" id="SignalP"/>
    </source>
</evidence>
<name>A0A1Y6L956_ZYMTR</name>
<dbReference type="EMBL" id="LT882677">
    <property type="protein sequence ID" value="SMY21024.1"/>
    <property type="molecule type" value="Genomic_DNA"/>
</dbReference>
<organism evidence="2 3">
    <name type="scientific">Zymoseptoria tritici ST99CH_1A5</name>
    <dbReference type="NCBI Taxonomy" id="1276529"/>
    <lineage>
        <taxon>Eukaryota</taxon>
        <taxon>Fungi</taxon>
        <taxon>Dikarya</taxon>
        <taxon>Ascomycota</taxon>
        <taxon>Pezizomycotina</taxon>
        <taxon>Dothideomycetes</taxon>
        <taxon>Dothideomycetidae</taxon>
        <taxon>Mycosphaerellales</taxon>
        <taxon>Mycosphaerellaceae</taxon>
        <taxon>Zymoseptoria</taxon>
    </lineage>
</organism>
<gene>
    <name evidence="2" type="ORF">ZT1A5_G2460</name>
</gene>
<sequence length="192" mass="21308">MLLATLTLILTALAPFTAAQVKKGDKISAKDHHNYGNQKGTWYAWDKNHTFRPLPCKTTADCVKVAKSGVNRYKKCPFPLTKDKRLFDVDLNLKWGGTICEVPHKEKVHECTCGVGFNGSAAHVKNYCTEFVKTLGLDIKVLSGCFFGKPGTKSYSFQCMAQCGPKNKKCQKEAKTKGPYKLVDKAPVCKKK</sequence>
<keyword evidence="1" id="KW-0732">Signal</keyword>
<protein>
    <recommendedName>
        <fullName evidence="4">Secreted protein</fullName>
    </recommendedName>
</protein>
<dbReference type="Proteomes" id="UP000215453">
    <property type="component" value="Chromosome 2"/>
</dbReference>
<feature type="chain" id="PRO_5012509271" description="Secreted protein" evidence="1">
    <location>
        <begin position="20"/>
        <end position="192"/>
    </location>
</feature>
<proteinExistence type="predicted"/>